<accession>A0ACC0KCK7</accession>
<proteinExistence type="predicted"/>
<keyword evidence="2" id="KW-1185">Reference proteome</keyword>
<organism evidence="1 2">
    <name type="scientific">Choristoneura fumiferana</name>
    <name type="common">Spruce budworm moth</name>
    <name type="synonym">Archips fumiferana</name>
    <dbReference type="NCBI Taxonomy" id="7141"/>
    <lineage>
        <taxon>Eukaryota</taxon>
        <taxon>Metazoa</taxon>
        <taxon>Ecdysozoa</taxon>
        <taxon>Arthropoda</taxon>
        <taxon>Hexapoda</taxon>
        <taxon>Insecta</taxon>
        <taxon>Pterygota</taxon>
        <taxon>Neoptera</taxon>
        <taxon>Endopterygota</taxon>
        <taxon>Lepidoptera</taxon>
        <taxon>Glossata</taxon>
        <taxon>Ditrysia</taxon>
        <taxon>Tortricoidea</taxon>
        <taxon>Tortricidae</taxon>
        <taxon>Tortricinae</taxon>
        <taxon>Choristoneura</taxon>
    </lineage>
</organism>
<sequence length="248" mass="28363">MVDDVKELLRAQTLELESTFKKFIRDELAPLRAELQELKDSVSFINSKYDDLLKRIECLENKVASHAPLKAEIKEIKTSTIKAEIITDSKEQWARRSNIEILGIPEKKGENLLELLEKVTALSGISINTKTDIDFITRVAPKDSDSNRPKAIVVRFLARFKKDDCLVNLKKMKNLKACDVGYHGSNSSIYFNEHLTSRNKALLRDAKKLKAEKNYKYVWVKNCCIFARKNDTSQVIHIANPADLKKIV</sequence>
<dbReference type="Proteomes" id="UP001064048">
    <property type="component" value="Chromosome 21"/>
</dbReference>
<evidence type="ECO:0000313" key="2">
    <source>
        <dbReference type="Proteomes" id="UP001064048"/>
    </source>
</evidence>
<reference evidence="1 2" key="1">
    <citation type="journal article" date="2022" name="Genome Biol. Evol.">
        <title>The Spruce Budworm Genome: Reconstructing the Evolutionary History of Antifreeze Proteins.</title>
        <authorList>
            <person name="Beliveau C."/>
            <person name="Gagne P."/>
            <person name="Picq S."/>
            <person name="Vernygora O."/>
            <person name="Keeling C.I."/>
            <person name="Pinkney K."/>
            <person name="Doucet D."/>
            <person name="Wen F."/>
            <person name="Johnston J.S."/>
            <person name="Maaroufi H."/>
            <person name="Boyle B."/>
            <person name="Laroche J."/>
            <person name="Dewar K."/>
            <person name="Juretic N."/>
            <person name="Blackburn G."/>
            <person name="Nisole A."/>
            <person name="Brunet B."/>
            <person name="Brandao M."/>
            <person name="Lumley L."/>
            <person name="Duan J."/>
            <person name="Quan G."/>
            <person name="Lucarotti C.J."/>
            <person name="Roe A.D."/>
            <person name="Sperling F.A.H."/>
            <person name="Levesque R.C."/>
            <person name="Cusson M."/>
        </authorList>
    </citation>
    <scope>NUCLEOTIDE SEQUENCE [LARGE SCALE GENOMIC DNA]</scope>
    <source>
        <strain evidence="1">Glfc:IPQL:Cfum</strain>
    </source>
</reference>
<comment type="caution">
    <text evidence="1">The sequence shown here is derived from an EMBL/GenBank/DDBJ whole genome shotgun (WGS) entry which is preliminary data.</text>
</comment>
<gene>
    <name evidence="1" type="ORF">MSG28_012148</name>
</gene>
<name>A0ACC0KCK7_CHOFU</name>
<evidence type="ECO:0000313" key="1">
    <source>
        <dbReference type="EMBL" id="KAI8433997.1"/>
    </source>
</evidence>
<dbReference type="EMBL" id="CM046121">
    <property type="protein sequence ID" value="KAI8433997.1"/>
    <property type="molecule type" value="Genomic_DNA"/>
</dbReference>
<protein>
    <submittedName>
        <fullName evidence="1">Uncharacterized protein</fullName>
    </submittedName>
</protein>